<organism evidence="1 2">
    <name type="scientific">Striga asiatica</name>
    <name type="common">Asiatic witchweed</name>
    <name type="synonym">Buchnera asiatica</name>
    <dbReference type="NCBI Taxonomy" id="4170"/>
    <lineage>
        <taxon>Eukaryota</taxon>
        <taxon>Viridiplantae</taxon>
        <taxon>Streptophyta</taxon>
        <taxon>Embryophyta</taxon>
        <taxon>Tracheophyta</taxon>
        <taxon>Spermatophyta</taxon>
        <taxon>Magnoliopsida</taxon>
        <taxon>eudicotyledons</taxon>
        <taxon>Gunneridae</taxon>
        <taxon>Pentapetalae</taxon>
        <taxon>asterids</taxon>
        <taxon>lamiids</taxon>
        <taxon>Lamiales</taxon>
        <taxon>Orobanchaceae</taxon>
        <taxon>Buchnereae</taxon>
        <taxon>Striga</taxon>
    </lineage>
</organism>
<accession>A0A5A7NYT2</accession>
<proteinExistence type="predicted"/>
<name>A0A5A7NYT2_STRAF</name>
<keyword evidence="2" id="KW-1185">Reference proteome</keyword>
<comment type="caution">
    <text evidence="1">The sequence shown here is derived from an EMBL/GenBank/DDBJ whole genome shotgun (WGS) entry which is preliminary data.</text>
</comment>
<evidence type="ECO:0000313" key="1">
    <source>
        <dbReference type="EMBL" id="GER25643.1"/>
    </source>
</evidence>
<dbReference type="AlphaFoldDB" id="A0A5A7NYT2"/>
<dbReference type="EMBL" id="BKCP01000447">
    <property type="protein sequence ID" value="GER25643.1"/>
    <property type="molecule type" value="Genomic_DNA"/>
</dbReference>
<sequence length="123" mass="13815">MKTIGGPYLWTSRARTRTSSAILSSTRSSVSASESSQAGDGLSLQLEAEMREIEEKMECKRMYDQVVEHECASESEGLYQVGHFWGCLCDPNMANMVSKCHGVIKIRRKKIRLSFSFLIMDIA</sequence>
<gene>
    <name evidence="1" type="ORF">STAS_01247</name>
</gene>
<dbReference type="Proteomes" id="UP000325081">
    <property type="component" value="Unassembled WGS sequence"/>
</dbReference>
<reference evidence="2" key="1">
    <citation type="journal article" date="2019" name="Curr. Biol.">
        <title>Genome Sequence of Striga asiatica Provides Insight into the Evolution of Plant Parasitism.</title>
        <authorList>
            <person name="Yoshida S."/>
            <person name="Kim S."/>
            <person name="Wafula E.K."/>
            <person name="Tanskanen J."/>
            <person name="Kim Y.M."/>
            <person name="Honaas L."/>
            <person name="Yang Z."/>
            <person name="Spallek T."/>
            <person name="Conn C.E."/>
            <person name="Ichihashi Y."/>
            <person name="Cheong K."/>
            <person name="Cui S."/>
            <person name="Der J.P."/>
            <person name="Gundlach H."/>
            <person name="Jiao Y."/>
            <person name="Hori C."/>
            <person name="Ishida J.K."/>
            <person name="Kasahara H."/>
            <person name="Kiba T."/>
            <person name="Kim M.S."/>
            <person name="Koo N."/>
            <person name="Laohavisit A."/>
            <person name="Lee Y.H."/>
            <person name="Lumba S."/>
            <person name="McCourt P."/>
            <person name="Mortimer J.C."/>
            <person name="Mutuku J.M."/>
            <person name="Nomura T."/>
            <person name="Sasaki-Sekimoto Y."/>
            <person name="Seto Y."/>
            <person name="Wang Y."/>
            <person name="Wakatake T."/>
            <person name="Sakakibara H."/>
            <person name="Demura T."/>
            <person name="Yamaguchi S."/>
            <person name="Yoneyama K."/>
            <person name="Manabe R.I."/>
            <person name="Nelson D.C."/>
            <person name="Schulman A.H."/>
            <person name="Timko M.P."/>
            <person name="dePamphilis C.W."/>
            <person name="Choi D."/>
            <person name="Shirasu K."/>
        </authorList>
    </citation>
    <scope>NUCLEOTIDE SEQUENCE [LARGE SCALE GENOMIC DNA]</scope>
    <source>
        <strain evidence="2">cv. UVA1</strain>
    </source>
</reference>
<protein>
    <submittedName>
        <fullName evidence="1">Zinc finger C3HC4-type RING finger family protein</fullName>
    </submittedName>
</protein>
<evidence type="ECO:0000313" key="2">
    <source>
        <dbReference type="Proteomes" id="UP000325081"/>
    </source>
</evidence>